<dbReference type="Gramene" id="rna-AYBTSS11_LOCUS9464">
    <property type="protein sequence ID" value="CAJ1939995.1"/>
    <property type="gene ID" value="gene-AYBTSS11_LOCUS9464"/>
</dbReference>
<sequence length="159" mass="18091">MMSEGGKVPITREDALAYLKKVKDVLQDKREEYDYFMTFHEGFPREKMNIKSKLPLADKSPPPRPGGYEAATNFVNKVKVKSVECGFCHTRFHGNDHVNVYRSFLDIMNTLSEEKKSITEAYKEVCFPSPHVTALFQGHEDFLGELKQFFPGTSGAAFT</sequence>
<dbReference type="GO" id="GO:0000122">
    <property type="term" value="P:negative regulation of transcription by RNA polymerase II"/>
    <property type="evidence" value="ECO:0007669"/>
    <property type="project" value="TreeGrafter"/>
</dbReference>
<dbReference type="InterPro" id="IPR003822">
    <property type="entry name" value="PAH"/>
</dbReference>
<protein>
    <submittedName>
        <fullName evidence="5">Uncharacterized protein</fullName>
    </submittedName>
</protein>
<dbReference type="EMBL" id="OY731400">
    <property type="protein sequence ID" value="CAJ1939995.1"/>
    <property type="molecule type" value="Genomic_DNA"/>
</dbReference>
<dbReference type="PANTHER" id="PTHR12346">
    <property type="entry name" value="SIN3B-RELATED"/>
    <property type="match status" value="1"/>
</dbReference>
<comment type="subcellular location">
    <subcellularLocation>
        <location evidence="1 4">Nucleus</location>
    </subcellularLocation>
</comment>
<accession>A0AA86S337</accession>
<dbReference type="GO" id="GO:0003714">
    <property type="term" value="F:transcription corepressor activity"/>
    <property type="evidence" value="ECO:0007669"/>
    <property type="project" value="InterPro"/>
</dbReference>
<evidence type="ECO:0000313" key="6">
    <source>
        <dbReference type="Proteomes" id="UP001189624"/>
    </source>
</evidence>
<proteinExistence type="predicted"/>
<dbReference type="InterPro" id="IPR036600">
    <property type="entry name" value="PAH_sf"/>
</dbReference>
<dbReference type="GO" id="GO:0000785">
    <property type="term" value="C:chromatin"/>
    <property type="evidence" value="ECO:0007669"/>
    <property type="project" value="TreeGrafter"/>
</dbReference>
<dbReference type="AlphaFoldDB" id="A0AA86S337"/>
<keyword evidence="3 4" id="KW-0539">Nucleus</keyword>
<reference evidence="5" key="1">
    <citation type="submission" date="2023-10" db="EMBL/GenBank/DDBJ databases">
        <authorList>
            <person name="Domelevo Entfellner J.-B."/>
        </authorList>
    </citation>
    <scope>NUCLEOTIDE SEQUENCE</scope>
</reference>
<evidence type="ECO:0000313" key="5">
    <source>
        <dbReference type="EMBL" id="CAJ1939995.1"/>
    </source>
</evidence>
<dbReference type="InterPro" id="IPR039774">
    <property type="entry name" value="Sin3-like"/>
</dbReference>
<keyword evidence="2" id="KW-0678">Repressor</keyword>
<dbReference type="SUPFAM" id="SSF47762">
    <property type="entry name" value="PAH2 domain"/>
    <property type="match status" value="2"/>
</dbReference>
<gene>
    <name evidence="5" type="ORF">AYBTSS11_LOCUS9464</name>
</gene>
<dbReference type="Pfam" id="PF02671">
    <property type="entry name" value="PAH"/>
    <property type="match status" value="1"/>
</dbReference>
<dbReference type="GO" id="GO:0000118">
    <property type="term" value="C:histone deacetylase complex"/>
    <property type="evidence" value="ECO:0007669"/>
    <property type="project" value="TreeGrafter"/>
</dbReference>
<evidence type="ECO:0000256" key="4">
    <source>
        <dbReference type="PROSITE-ProRule" id="PRU00810"/>
    </source>
</evidence>
<evidence type="ECO:0000256" key="1">
    <source>
        <dbReference type="ARBA" id="ARBA00004123"/>
    </source>
</evidence>
<keyword evidence="6" id="KW-1185">Reference proteome</keyword>
<dbReference type="Gene3D" id="1.20.1160.11">
    <property type="entry name" value="Paired amphipathic helix"/>
    <property type="match status" value="1"/>
</dbReference>
<dbReference type="Proteomes" id="UP001189624">
    <property type="component" value="Chromosome 3"/>
</dbReference>
<evidence type="ECO:0000256" key="3">
    <source>
        <dbReference type="ARBA" id="ARBA00023242"/>
    </source>
</evidence>
<organism evidence="5 6">
    <name type="scientific">Sphenostylis stenocarpa</name>
    <dbReference type="NCBI Taxonomy" id="92480"/>
    <lineage>
        <taxon>Eukaryota</taxon>
        <taxon>Viridiplantae</taxon>
        <taxon>Streptophyta</taxon>
        <taxon>Embryophyta</taxon>
        <taxon>Tracheophyta</taxon>
        <taxon>Spermatophyta</taxon>
        <taxon>Magnoliopsida</taxon>
        <taxon>eudicotyledons</taxon>
        <taxon>Gunneridae</taxon>
        <taxon>Pentapetalae</taxon>
        <taxon>rosids</taxon>
        <taxon>fabids</taxon>
        <taxon>Fabales</taxon>
        <taxon>Fabaceae</taxon>
        <taxon>Papilionoideae</taxon>
        <taxon>50 kb inversion clade</taxon>
        <taxon>NPAAA clade</taxon>
        <taxon>indigoferoid/millettioid clade</taxon>
        <taxon>Phaseoleae</taxon>
        <taxon>Sphenostylis</taxon>
    </lineage>
</organism>
<name>A0AA86S337_9FABA</name>
<dbReference type="PROSITE" id="PS51477">
    <property type="entry name" value="PAH"/>
    <property type="match status" value="1"/>
</dbReference>
<evidence type="ECO:0000256" key="2">
    <source>
        <dbReference type="ARBA" id="ARBA00022491"/>
    </source>
</evidence>
<dbReference type="PANTHER" id="PTHR12346:SF0">
    <property type="entry name" value="SIN3A, ISOFORM G"/>
    <property type="match status" value="1"/>
</dbReference>